<protein>
    <submittedName>
        <fullName evidence="1">Uncharacterized protein</fullName>
    </submittedName>
</protein>
<keyword evidence="2" id="KW-1185">Reference proteome</keyword>
<feature type="non-terminal residue" evidence="1">
    <location>
        <position position="181"/>
    </location>
</feature>
<dbReference type="EMBL" id="JADAQX010000877">
    <property type="protein sequence ID" value="KAF8819229.1"/>
    <property type="molecule type" value="Genomic_DNA"/>
</dbReference>
<evidence type="ECO:0000313" key="1">
    <source>
        <dbReference type="EMBL" id="KAF8819229.1"/>
    </source>
</evidence>
<proteinExistence type="predicted"/>
<reference evidence="1 2" key="1">
    <citation type="journal article" date="2020" name="bioRxiv">
        <title>Metabolic contributions of an alphaproteobacterial endosymbiont in the apicomplexan Cardiosporidium cionae.</title>
        <authorList>
            <person name="Hunter E.S."/>
            <person name="Paight C.J."/>
            <person name="Lane C.E."/>
        </authorList>
    </citation>
    <scope>NUCLEOTIDE SEQUENCE [LARGE SCALE GENOMIC DNA]</scope>
    <source>
        <strain evidence="1">ESH_2018</strain>
    </source>
</reference>
<name>A0ABQ7J5E3_9APIC</name>
<sequence length="181" mass="19532">MEADLEANEGIDLTIGALRCTRRLTQTVDLALIFCDAGGVASLANLICSSIDQPLIMLEAARCLICLLYFSSPAEEDVANWEQQISEARDAGTSMEELDIAASWYTIGMDSAMIEAICQAMCACAAVEGHIRQLRLQRVLLGLCTYFVAAHTGNDSLIGFGLENVMINALNAFAGEYSILQ</sequence>
<dbReference type="Proteomes" id="UP000823046">
    <property type="component" value="Unassembled WGS sequence"/>
</dbReference>
<gene>
    <name evidence="1" type="ORF">IE077_001364</name>
</gene>
<comment type="caution">
    <text evidence="1">The sequence shown here is derived from an EMBL/GenBank/DDBJ whole genome shotgun (WGS) entry which is preliminary data.</text>
</comment>
<organism evidence="1 2">
    <name type="scientific">Cardiosporidium cionae</name>
    <dbReference type="NCBI Taxonomy" id="476202"/>
    <lineage>
        <taxon>Eukaryota</taxon>
        <taxon>Sar</taxon>
        <taxon>Alveolata</taxon>
        <taxon>Apicomplexa</taxon>
        <taxon>Aconoidasida</taxon>
        <taxon>Nephromycida</taxon>
        <taxon>Cardiosporidium</taxon>
    </lineage>
</organism>
<accession>A0ABQ7J5E3</accession>
<evidence type="ECO:0000313" key="2">
    <source>
        <dbReference type="Proteomes" id="UP000823046"/>
    </source>
</evidence>